<evidence type="ECO:0000256" key="9">
    <source>
        <dbReference type="RuleBase" id="RU361173"/>
    </source>
</evidence>
<evidence type="ECO:0000256" key="5">
    <source>
        <dbReference type="ARBA" id="ARBA00022723"/>
    </source>
</evidence>
<evidence type="ECO:0000256" key="7">
    <source>
        <dbReference type="ARBA" id="ARBA00022837"/>
    </source>
</evidence>
<keyword evidence="8 9" id="KW-0456">Lyase</keyword>
<evidence type="ECO:0000259" key="11">
    <source>
        <dbReference type="SMART" id="SM00656"/>
    </source>
</evidence>
<comment type="cofactor">
    <cofactor evidence="2">
        <name>Ca(2+)</name>
        <dbReference type="ChEBI" id="CHEBI:29108"/>
    </cofactor>
</comment>
<keyword evidence="6 10" id="KW-0732">Signal</keyword>
<dbReference type="Proteomes" id="UP001231675">
    <property type="component" value="Unassembled WGS sequence"/>
</dbReference>
<dbReference type="GO" id="GO:0030570">
    <property type="term" value="F:pectate lyase activity"/>
    <property type="evidence" value="ECO:0007669"/>
    <property type="project" value="UniProtKB-EC"/>
</dbReference>
<feature type="signal peptide" evidence="10">
    <location>
        <begin position="1"/>
        <end position="21"/>
    </location>
</feature>
<keyword evidence="9" id="KW-0624">Polysaccharide degradation</keyword>
<sequence length="320" mass="32627">MRRTSARFTLAAATATAVVMAVTATGTASGSAPAEPLAAAAAGPVGFGAATTGGAGGGTVTVSTASAFISAVQSGSAQTVRVNGTIALSSMTKVASNKTIVGVGTSGKITGSGLNVANANNVIIQNLTFTGSNDDAINVQYSTNVWIDHNDISDAYDGAVDIKRASTNITVSWNRTHDQDKNMLLGHSDDNASEDTGKLKVTYVNNWFDGTNQRNPRVRFGNPVHVLNNYFSDIGSYGVASTENAGVLVEGNYFENTEDPYHLGEGSSDEGSLVARNNYFVGSGTGQTGGSVASIPYSYTAQSASSVKATVTAGAGVGKI</sequence>
<dbReference type="InterPro" id="IPR045032">
    <property type="entry name" value="PEL"/>
</dbReference>
<dbReference type="EMBL" id="JAURUD010000001">
    <property type="protein sequence ID" value="MDP9679553.1"/>
    <property type="molecule type" value="Genomic_DNA"/>
</dbReference>
<evidence type="ECO:0000256" key="6">
    <source>
        <dbReference type="ARBA" id="ARBA00022729"/>
    </source>
</evidence>
<evidence type="ECO:0000256" key="3">
    <source>
        <dbReference type="ARBA" id="ARBA00005220"/>
    </source>
</evidence>
<gene>
    <name evidence="12" type="ORF">J2S47_000055</name>
</gene>
<evidence type="ECO:0000256" key="2">
    <source>
        <dbReference type="ARBA" id="ARBA00001913"/>
    </source>
</evidence>
<dbReference type="InterPro" id="IPR006626">
    <property type="entry name" value="PbH1"/>
</dbReference>
<dbReference type="SMART" id="SM00710">
    <property type="entry name" value="PbH1"/>
    <property type="match status" value="4"/>
</dbReference>
<dbReference type="GeneID" id="91548983"/>
<evidence type="ECO:0000256" key="8">
    <source>
        <dbReference type="ARBA" id="ARBA00023239"/>
    </source>
</evidence>
<reference evidence="12 13" key="1">
    <citation type="submission" date="2023-07" db="EMBL/GenBank/DDBJ databases">
        <title>Sequencing the genomes of 1000 actinobacteria strains.</title>
        <authorList>
            <person name="Klenk H.-P."/>
        </authorList>
    </citation>
    <scope>NUCLEOTIDE SEQUENCE [LARGE SCALE GENOMIC DNA]</scope>
    <source>
        <strain evidence="12 13">DSM 40229</strain>
    </source>
</reference>
<keyword evidence="9" id="KW-0964">Secreted</keyword>
<comment type="pathway">
    <text evidence="3">Glycan metabolism; pectin degradation; 2-dehydro-3-deoxy-D-gluconate from pectin: step 2/5.</text>
</comment>
<name>A0ABT9L781_STRGD</name>
<keyword evidence="13" id="KW-1185">Reference proteome</keyword>
<feature type="chain" id="PRO_5046431363" description="pectate lyase" evidence="10">
    <location>
        <begin position="22"/>
        <end position="320"/>
    </location>
</feature>
<evidence type="ECO:0000256" key="10">
    <source>
        <dbReference type="SAM" id="SignalP"/>
    </source>
</evidence>
<comment type="catalytic activity">
    <reaction evidence="1">
        <text>Eliminative cleavage of (1-&gt;4)-alpha-D-galacturonan to give oligosaccharides with 4-deoxy-alpha-D-galact-4-enuronosyl groups at their non-reducing ends.</text>
        <dbReference type="EC" id="4.2.2.2"/>
    </reaction>
</comment>
<dbReference type="PANTHER" id="PTHR31683:SF18">
    <property type="entry name" value="PECTATE LYASE 21-RELATED"/>
    <property type="match status" value="1"/>
</dbReference>
<evidence type="ECO:0000256" key="1">
    <source>
        <dbReference type="ARBA" id="ARBA00000695"/>
    </source>
</evidence>
<dbReference type="InterPro" id="IPR011050">
    <property type="entry name" value="Pectin_lyase_fold/virulence"/>
</dbReference>
<dbReference type="Gene3D" id="2.160.20.10">
    <property type="entry name" value="Single-stranded right-handed beta-helix, Pectin lyase-like"/>
    <property type="match status" value="1"/>
</dbReference>
<proteinExistence type="inferred from homology"/>
<comment type="caution">
    <text evidence="12">The sequence shown here is derived from an EMBL/GenBank/DDBJ whole genome shotgun (WGS) entry which is preliminary data.</text>
</comment>
<dbReference type="Pfam" id="PF00544">
    <property type="entry name" value="Pectate_lyase_4"/>
    <property type="match status" value="1"/>
</dbReference>
<evidence type="ECO:0000256" key="4">
    <source>
        <dbReference type="ARBA" id="ARBA00012272"/>
    </source>
</evidence>
<dbReference type="InterPro" id="IPR018082">
    <property type="entry name" value="AmbAllergen"/>
</dbReference>
<organism evidence="12 13">
    <name type="scientific">Streptomyces griseoviridis</name>
    <dbReference type="NCBI Taxonomy" id="45398"/>
    <lineage>
        <taxon>Bacteria</taxon>
        <taxon>Bacillati</taxon>
        <taxon>Actinomycetota</taxon>
        <taxon>Actinomycetes</taxon>
        <taxon>Kitasatosporales</taxon>
        <taxon>Streptomycetaceae</taxon>
        <taxon>Streptomyces</taxon>
    </lineage>
</organism>
<dbReference type="PRINTS" id="PR00807">
    <property type="entry name" value="AMBALLERGEN"/>
</dbReference>
<dbReference type="EC" id="4.2.2.2" evidence="4"/>
<dbReference type="InterPro" id="IPR002022">
    <property type="entry name" value="Pec_lyase"/>
</dbReference>
<dbReference type="PANTHER" id="PTHR31683">
    <property type="entry name" value="PECTATE LYASE 18-RELATED"/>
    <property type="match status" value="1"/>
</dbReference>
<protein>
    <recommendedName>
        <fullName evidence="4">pectate lyase</fullName>
        <ecNumber evidence="4">4.2.2.2</ecNumber>
    </recommendedName>
</protein>
<feature type="domain" description="Pectate lyase" evidence="11">
    <location>
        <begin position="55"/>
        <end position="260"/>
    </location>
</feature>
<dbReference type="InterPro" id="IPR012334">
    <property type="entry name" value="Pectin_lyas_fold"/>
</dbReference>
<comment type="similarity">
    <text evidence="9">Belongs to the polysaccharide lyase 1 family.</text>
</comment>
<comment type="subcellular location">
    <subcellularLocation>
        <location evidence="9">Secreted</location>
    </subcellularLocation>
</comment>
<accession>A0ABT9L781</accession>
<keyword evidence="9" id="KW-0119">Carbohydrate metabolism</keyword>
<keyword evidence="7" id="KW-0106">Calcium</keyword>
<keyword evidence="5" id="KW-0479">Metal-binding</keyword>
<evidence type="ECO:0000313" key="13">
    <source>
        <dbReference type="Proteomes" id="UP001231675"/>
    </source>
</evidence>
<dbReference type="RefSeq" id="WP_189419436.1">
    <property type="nucleotide sequence ID" value="NZ_BMSM01000010.1"/>
</dbReference>
<evidence type="ECO:0000313" key="12">
    <source>
        <dbReference type="EMBL" id="MDP9679553.1"/>
    </source>
</evidence>
<dbReference type="SUPFAM" id="SSF51126">
    <property type="entry name" value="Pectin lyase-like"/>
    <property type="match status" value="1"/>
</dbReference>
<dbReference type="SMART" id="SM00656">
    <property type="entry name" value="Amb_all"/>
    <property type="match status" value="1"/>
</dbReference>